<reference evidence="1" key="1">
    <citation type="submission" date="2022-05" db="EMBL/GenBank/DDBJ databases">
        <title>Chromosome-level genome of Chaenocephalus aceratus.</title>
        <authorList>
            <person name="Park H."/>
        </authorList>
    </citation>
    <scope>NUCLEOTIDE SEQUENCE</scope>
    <source>
        <strain evidence="1">KU_202001</strain>
    </source>
</reference>
<keyword evidence="2" id="KW-1185">Reference proteome</keyword>
<evidence type="ECO:0000313" key="2">
    <source>
        <dbReference type="Proteomes" id="UP001057452"/>
    </source>
</evidence>
<accession>A0ACB9WT09</accession>
<feature type="non-terminal residue" evidence="1">
    <location>
        <position position="1"/>
    </location>
</feature>
<proteinExistence type="predicted"/>
<feature type="non-terminal residue" evidence="1">
    <location>
        <position position="226"/>
    </location>
</feature>
<comment type="caution">
    <text evidence="1">The sequence shown here is derived from an EMBL/GenBank/DDBJ whole genome shotgun (WGS) entry which is preliminary data.</text>
</comment>
<dbReference type="EMBL" id="CM043796">
    <property type="protein sequence ID" value="KAI4816972.1"/>
    <property type="molecule type" value="Genomic_DNA"/>
</dbReference>
<evidence type="ECO:0000313" key="1">
    <source>
        <dbReference type="EMBL" id="KAI4816972.1"/>
    </source>
</evidence>
<dbReference type="Proteomes" id="UP001057452">
    <property type="component" value="Chromosome 12"/>
</dbReference>
<name>A0ACB9WT09_CHAAC</name>
<protein>
    <submittedName>
        <fullName evidence="1">Uncharacterized protein</fullName>
    </submittedName>
</protein>
<gene>
    <name evidence="1" type="ORF">KUCAC02_009270</name>
</gene>
<sequence length="226" mass="24083">SHKALPTRGLPASHLCEGCSGCIRAGQGPGRRAQGPGRRAQGPGRSAQGPGRRAQGPGRRAQGAGPQSAGAGLQSAGAGLRQRAPLGGDSHRCHGAVIPTRTLPRAIQGQFMFLRLYRYLETSYYCNTHNNVPQRTVTEALLCGSGYSEHRLSWTRGEAFSQHLQHAPVQLEHGCEPDHLTDHRTISRTTGPSHGPLLLLVTICLPTIIQPSVCVSSFWARADPAA</sequence>
<organism evidence="1 2">
    <name type="scientific">Chaenocephalus aceratus</name>
    <name type="common">Blackfin icefish</name>
    <name type="synonym">Chaenichthys aceratus</name>
    <dbReference type="NCBI Taxonomy" id="36190"/>
    <lineage>
        <taxon>Eukaryota</taxon>
        <taxon>Metazoa</taxon>
        <taxon>Chordata</taxon>
        <taxon>Craniata</taxon>
        <taxon>Vertebrata</taxon>
        <taxon>Euteleostomi</taxon>
        <taxon>Actinopterygii</taxon>
        <taxon>Neopterygii</taxon>
        <taxon>Teleostei</taxon>
        <taxon>Neoteleostei</taxon>
        <taxon>Acanthomorphata</taxon>
        <taxon>Eupercaria</taxon>
        <taxon>Perciformes</taxon>
        <taxon>Notothenioidei</taxon>
        <taxon>Channichthyidae</taxon>
        <taxon>Chaenocephalus</taxon>
    </lineage>
</organism>